<dbReference type="GO" id="GO:0004803">
    <property type="term" value="F:transposase activity"/>
    <property type="evidence" value="ECO:0007669"/>
    <property type="project" value="InterPro"/>
</dbReference>
<evidence type="ECO:0000313" key="1">
    <source>
        <dbReference type="EMBL" id="AWN42835.1"/>
    </source>
</evidence>
<reference evidence="2" key="1">
    <citation type="submission" date="2018-05" db="EMBL/GenBank/DDBJ databases">
        <title>Complete Genome Sequence of Methylobacterium sp. 17SD2-17.</title>
        <authorList>
            <person name="Srinivasan S."/>
        </authorList>
    </citation>
    <scope>NUCLEOTIDE SEQUENCE [LARGE SCALE GENOMIC DNA]</scope>
    <source>
        <strain evidence="2">17SD2-17</strain>
    </source>
</reference>
<dbReference type="InterPro" id="IPR002514">
    <property type="entry name" value="Transposase_8"/>
</dbReference>
<evidence type="ECO:0000313" key="2">
    <source>
        <dbReference type="Proteomes" id="UP000245926"/>
    </source>
</evidence>
<name>A0A2U8W9L4_9HYPH</name>
<protein>
    <recommendedName>
        <fullName evidence="3">IS3 family transposase</fullName>
    </recommendedName>
</protein>
<dbReference type="GO" id="GO:0003677">
    <property type="term" value="F:DNA binding"/>
    <property type="evidence" value="ECO:0007669"/>
    <property type="project" value="InterPro"/>
</dbReference>
<gene>
    <name evidence="1" type="ORF">DK389_22950</name>
</gene>
<keyword evidence="2" id="KW-1185">Reference proteome</keyword>
<dbReference type="GO" id="GO:0006313">
    <property type="term" value="P:DNA transposition"/>
    <property type="evidence" value="ECO:0007669"/>
    <property type="project" value="InterPro"/>
</dbReference>
<dbReference type="InterPro" id="IPR009057">
    <property type="entry name" value="Homeodomain-like_sf"/>
</dbReference>
<dbReference type="SUPFAM" id="SSF46689">
    <property type="entry name" value="Homeodomain-like"/>
    <property type="match status" value="1"/>
</dbReference>
<organism evidence="1 2">
    <name type="scientific">Methylobacterium durans</name>
    <dbReference type="NCBI Taxonomy" id="2202825"/>
    <lineage>
        <taxon>Bacteria</taxon>
        <taxon>Pseudomonadati</taxon>
        <taxon>Pseudomonadota</taxon>
        <taxon>Alphaproteobacteria</taxon>
        <taxon>Hyphomicrobiales</taxon>
        <taxon>Methylobacteriaceae</taxon>
        <taxon>Methylobacterium</taxon>
    </lineage>
</organism>
<proteinExistence type="predicted"/>
<dbReference type="EMBL" id="CP029550">
    <property type="protein sequence ID" value="AWN42835.1"/>
    <property type="molecule type" value="Genomic_DNA"/>
</dbReference>
<dbReference type="KEGG" id="mets:DK389_22950"/>
<dbReference type="Pfam" id="PF01527">
    <property type="entry name" value="HTH_Tnp_1"/>
    <property type="match status" value="1"/>
</dbReference>
<dbReference type="Proteomes" id="UP000245926">
    <property type="component" value="Chromosome"/>
</dbReference>
<sequence>MAKRPKPDQIVAKLLQADVLISQGQSVTAAIRAIGGPEATYYRWRKDYGGLSSSLVRRIKDLETVNARLREAIADLTPDKLILQEAARGNV</sequence>
<dbReference type="AlphaFoldDB" id="A0A2U8W9L4"/>
<dbReference type="OrthoDB" id="9809060at2"/>
<evidence type="ECO:0008006" key="3">
    <source>
        <dbReference type="Google" id="ProtNLM"/>
    </source>
</evidence>
<accession>A0A2U8W9L4</accession>